<sequence>MSERPSLPLLNPQLWLRFAYMVLFLLLAMAARLVLLAVIALQFIWIAATGRDNSYLRRFGDSLASWLYAAVRYLTFNSQAKPFPFDEWPEPRLSPPFELQPEPSIAEGEFVAADDEFSDSDRPPQH</sequence>
<organism evidence="2 3">
    <name type="scientific">Gammaproteobacteria bacterium LSUCC0057</name>
    <dbReference type="NCBI Taxonomy" id="2559237"/>
    <lineage>
        <taxon>Bacteria</taxon>
        <taxon>Pseudomonadati</taxon>
        <taxon>Pseudomonadota</taxon>
        <taxon>Gammaproteobacteria</taxon>
        <taxon>Cellvibrionales</taxon>
        <taxon>Porticoccaceae</taxon>
        <taxon>SAR92 clade</taxon>
    </lineage>
</organism>
<accession>A0A4Y8UM95</accession>
<evidence type="ECO:0000313" key="2">
    <source>
        <dbReference type="EMBL" id="TFH68917.1"/>
    </source>
</evidence>
<dbReference type="EMBL" id="SPIA01000001">
    <property type="protein sequence ID" value="TFH68917.1"/>
    <property type="molecule type" value="Genomic_DNA"/>
</dbReference>
<evidence type="ECO:0000256" key="1">
    <source>
        <dbReference type="SAM" id="Phobius"/>
    </source>
</evidence>
<comment type="caution">
    <text evidence="2">The sequence shown here is derived from an EMBL/GenBank/DDBJ whole genome shotgun (WGS) entry which is preliminary data.</text>
</comment>
<keyword evidence="1" id="KW-1133">Transmembrane helix</keyword>
<keyword evidence="3" id="KW-1185">Reference proteome</keyword>
<dbReference type="Proteomes" id="UP000298133">
    <property type="component" value="Unassembled WGS sequence"/>
</dbReference>
<keyword evidence="1" id="KW-0812">Transmembrane</keyword>
<keyword evidence="1" id="KW-0472">Membrane</keyword>
<gene>
    <name evidence="2" type="ORF">E3W66_02930</name>
</gene>
<name>A0A4Y8UM95_9GAMM</name>
<dbReference type="Pfam" id="PF14333">
    <property type="entry name" value="DUF4389"/>
    <property type="match status" value="1"/>
</dbReference>
<evidence type="ECO:0000313" key="3">
    <source>
        <dbReference type="Proteomes" id="UP000298133"/>
    </source>
</evidence>
<reference evidence="2 3" key="1">
    <citation type="submission" date="2019-03" db="EMBL/GenBank/DDBJ databases">
        <title>Draft genome of Gammaproteobacteria bacterium LSUCC0057, a member of the SAR92 clade.</title>
        <authorList>
            <person name="Lanclos V.C."/>
            <person name="Doiron C."/>
            <person name="Henson M.W."/>
            <person name="Thrash J.C."/>
        </authorList>
    </citation>
    <scope>NUCLEOTIDE SEQUENCE [LARGE SCALE GENOMIC DNA]</scope>
    <source>
        <strain evidence="2 3">LSUCC0057</strain>
    </source>
</reference>
<feature type="transmembrane region" description="Helical" evidence="1">
    <location>
        <begin position="20"/>
        <end position="48"/>
    </location>
</feature>
<dbReference type="OrthoDB" id="5766995at2"/>
<proteinExistence type="predicted"/>
<dbReference type="AlphaFoldDB" id="A0A4Y8UM95"/>
<dbReference type="InterPro" id="IPR025498">
    <property type="entry name" value="DUF4389"/>
</dbReference>
<protein>
    <submittedName>
        <fullName evidence="2">DUF4389 domain-containing protein</fullName>
    </submittedName>
</protein>